<dbReference type="Proteomes" id="UP001333996">
    <property type="component" value="Unassembled WGS sequence"/>
</dbReference>
<dbReference type="Pfam" id="PF07592">
    <property type="entry name" value="DDE_Tnp_ISAZ013"/>
    <property type="match status" value="1"/>
</dbReference>
<dbReference type="EMBL" id="JAYWVC010000720">
    <property type="protein sequence ID" value="MED7829096.1"/>
    <property type="molecule type" value="Genomic_DNA"/>
</dbReference>
<name>A0ABU7FYS6_9ACTN</name>
<organism evidence="2 3">
    <name type="scientific">Streptomyces chiangmaiensis</name>
    <dbReference type="NCBI Taxonomy" id="766497"/>
    <lineage>
        <taxon>Bacteria</taxon>
        <taxon>Bacillati</taxon>
        <taxon>Actinomycetota</taxon>
        <taxon>Actinomycetes</taxon>
        <taxon>Kitasatosporales</taxon>
        <taxon>Streptomycetaceae</taxon>
        <taxon>Streptomyces</taxon>
    </lineage>
</organism>
<feature type="non-terminal residue" evidence="2">
    <location>
        <position position="206"/>
    </location>
</feature>
<protein>
    <submittedName>
        <fullName evidence="2">ISAzo13 family transposase</fullName>
    </submittedName>
</protein>
<gene>
    <name evidence="2" type="ORF">VXC91_46620</name>
</gene>
<keyword evidence="3" id="KW-1185">Reference proteome</keyword>
<sequence>RLTINHLTRSTSRLLDAQWNRIEHRLFSHITMNWRSRPLTSHEVVVNSIAATTTRTGLKVRAELDTGAYPTGVHVSDVQLQALPLRGHDWHGDWNYTVLPQGFAQVATPLKKSFGQASPEHAWLCHPLVTGLEPAEWAALVRAFGALHEDQREAALQHRRGRDRKNARAADTGRPPTLTLVDRLLAAFLHDRLGLPQADLAELFGV</sequence>
<evidence type="ECO:0000313" key="2">
    <source>
        <dbReference type="EMBL" id="MED7829096.1"/>
    </source>
</evidence>
<feature type="non-terminal residue" evidence="2">
    <location>
        <position position="1"/>
    </location>
</feature>
<feature type="region of interest" description="Disordered" evidence="1">
    <location>
        <begin position="155"/>
        <end position="174"/>
    </location>
</feature>
<reference evidence="2" key="1">
    <citation type="submission" date="2024-01" db="EMBL/GenBank/DDBJ databases">
        <title>First draft genome sequence data of TA4-1, the type strain of Gram-positive actinobacterium Streptomyces chiangmaiensis.</title>
        <authorList>
            <person name="Yasawong M."/>
            <person name="Nantapong N."/>
        </authorList>
    </citation>
    <scope>NUCLEOTIDE SEQUENCE</scope>
    <source>
        <strain evidence="2">TA4-1</strain>
    </source>
</reference>
<comment type="caution">
    <text evidence="2">The sequence shown here is derived from an EMBL/GenBank/DDBJ whole genome shotgun (WGS) entry which is preliminary data.</text>
</comment>
<evidence type="ECO:0000313" key="3">
    <source>
        <dbReference type="Proteomes" id="UP001333996"/>
    </source>
</evidence>
<dbReference type="InterPro" id="IPR011518">
    <property type="entry name" value="Transposase_36"/>
</dbReference>
<proteinExistence type="predicted"/>
<feature type="compositionally biased region" description="Basic residues" evidence="1">
    <location>
        <begin position="157"/>
        <end position="167"/>
    </location>
</feature>
<accession>A0ABU7FYS6</accession>
<evidence type="ECO:0000256" key="1">
    <source>
        <dbReference type="SAM" id="MobiDB-lite"/>
    </source>
</evidence>